<dbReference type="PANTHER" id="PTHR43441">
    <property type="entry name" value="RIBOSOMAL-PROTEIN-SERINE ACETYLTRANSFERASE"/>
    <property type="match status" value="1"/>
</dbReference>
<sequence length="185" mass="21503">MFTYDIDKQTSLKMLDLQDAEALYSLTMDSMDRLKKWLPLITKNKEQSDTEAFIQSTMKQFSENNGFQAGIWHQGRIAGVIGFHQVNWHNKNTSIGYWLGEGFEGLGLMTKACEAFTSYAFHGLHLNRVEIRAAEENKKSRAIPERLGFTVEGKIRQGEWLHDHYVDHIVYSMLAEEWKDNKQRQ</sequence>
<evidence type="ECO:0000313" key="3">
    <source>
        <dbReference type="Proteomes" id="UP000198694"/>
    </source>
</evidence>
<dbReference type="GO" id="GO:1990189">
    <property type="term" value="F:protein N-terminal-serine acetyltransferase activity"/>
    <property type="evidence" value="ECO:0007669"/>
    <property type="project" value="TreeGrafter"/>
</dbReference>
<dbReference type="GO" id="GO:0008999">
    <property type="term" value="F:protein-N-terminal-alanine acetyltransferase activity"/>
    <property type="evidence" value="ECO:0007669"/>
    <property type="project" value="TreeGrafter"/>
</dbReference>
<dbReference type="PROSITE" id="PS51186">
    <property type="entry name" value="GNAT"/>
    <property type="match status" value="1"/>
</dbReference>
<accession>A0A1G8WZI5</accession>
<reference evidence="2 3" key="1">
    <citation type="submission" date="2016-10" db="EMBL/GenBank/DDBJ databases">
        <authorList>
            <person name="de Groot N.N."/>
        </authorList>
    </citation>
    <scope>NUCLEOTIDE SEQUENCE [LARGE SCALE GENOMIC DNA]</scope>
    <source>
        <strain evidence="2 3">CGMCC 1.6502</strain>
    </source>
</reference>
<dbReference type="AlphaFoldDB" id="A0A1G8WZI5"/>
<dbReference type="InterPro" id="IPR000182">
    <property type="entry name" value="GNAT_dom"/>
</dbReference>
<dbReference type="STRING" id="407036.SAMN05216243_1074"/>
<dbReference type="SUPFAM" id="SSF55729">
    <property type="entry name" value="Acyl-CoA N-acyltransferases (Nat)"/>
    <property type="match status" value="1"/>
</dbReference>
<dbReference type="PANTHER" id="PTHR43441:SF12">
    <property type="entry name" value="RIBOSOMAL N-ACETYLTRANSFERASE YDAF-RELATED"/>
    <property type="match status" value="1"/>
</dbReference>
<organism evidence="2 3">
    <name type="scientific">Sediminibacillus albus</name>
    <dbReference type="NCBI Taxonomy" id="407036"/>
    <lineage>
        <taxon>Bacteria</taxon>
        <taxon>Bacillati</taxon>
        <taxon>Bacillota</taxon>
        <taxon>Bacilli</taxon>
        <taxon>Bacillales</taxon>
        <taxon>Bacillaceae</taxon>
        <taxon>Sediminibacillus</taxon>
    </lineage>
</organism>
<evidence type="ECO:0000313" key="2">
    <source>
        <dbReference type="EMBL" id="SDJ83631.1"/>
    </source>
</evidence>
<dbReference type="Proteomes" id="UP000198694">
    <property type="component" value="Unassembled WGS sequence"/>
</dbReference>
<dbReference type="GO" id="GO:0005737">
    <property type="term" value="C:cytoplasm"/>
    <property type="evidence" value="ECO:0007669"/>
    <property type="project" value="TreeGrafter"/>
</dbReference>
<dbReference type="Pfam" id="PF13302">
    <property type="entry name" value="Acetyltransf_3"/>
    <property type="match status" value="1"/>
</dbReference>
<gene>
    <name evidence="2" type="ORF">SAMN05216243_1074</name>
</gene>
<dbReference type="InterPro" id="IPR051908">
    <property type="entry name" value="Ribosomal_N-acetyltransferase"/>
</dbReference>
<proteinExistence type="predicted"/>
<dbReference type="InterPro" id="IPR016181">
    <property type="entry name" value="Acyl_CoA_acyltransferase"/>
</dbReference>
<protein>
    <submittedName>
        <fullName evidence="2">Ribosomal-protein-serine acetyltransferase</fullName>
    </submittedName>
</protein>
<evidence type="ECO:0000259" key="1">
    <source>
        <dbReference type="PROSITE" id="PS51186"/>
    </source>
</evidence>
<dbReference type="OrthoDB" id="9784707at2"/>
<feature type="domain" description="N-acetyltransferase" evidence="1">
    <location>
        <begin position="21"/>
        <end position="176"/>
    </location>
</feature>
<name>A0A1G8WZI5_9BACI</name>
<dbReference type="EMBL" id="FNFL01000001">
    <property type="protein sequence ID" value="SDJ83631.1"/>
    <property type="molecule type" value="Genomic_DNA"/>
</dbReference>
<keyword evidence="2" id="KW-0808">Transferase</keyword>
<dbReference type="Gene3D" id="3.40.630.30">
    <property type="match status" value="1"/>
</dbReference>
<dbReference type="RefSeq" id="WP_093211724.1">
    <property type="nucleotide sequence ID" value="NZ_FNFL01000001.1"/>
</dbReference>
<keyword evidence="3" id="KW-1185">Reference proteome</keyword>